<protein>
    <submittedName>
        <fullName evidence="1">DUF2971 domain-containing protein</fullName>
    </submittedName>
</protein>
<comment type="caution">
    <text evidence="1">The sequence shown here is derived from an EMBL/GenBank/DDBJ whole genome shotgun (WGS) entry which is preliminary data.</text>
</comment>
<evidence type="ECO:0000313" key="2">
    <source>
        <dbReference type="Proteomes" id="UP000275331"/>
    </source>
</evidence>
<proteinExistence type="predicted"/>
<dbReference type="RefSeq" id="WP_125294827.1">
    <property type="nucleotide sequence ID" value="NZ_JAPTZM010000005.1"/>
</dbReference>
<dbReference type="Pfam" id="PF11185">
    <property type="entry name" value="DUF2971"/>
    <property type="match status" value="1"/>
</dbReference>
<organism evidence="1 2">
    <name type="scientific">Atlantibacter subterraneus</name>
    <dbReference type="NCBI Taxonomy" id="255519"/>
    <lineage>
        <taxon>Bacteria</taxon>
        <taxon>Pseudomonadati</taxon>
        <taxon>Pseudomonadota</taxon>
        <taxon>Gammaproteobacteria</taxon>
        <taxon>Enterobacterales</taxon>
        <taxon>Enterobacteriaceae</taxon>
        <taxon>Atlantibacter</taxon>
    </lineage>
</organism>
<name>A0A427UR92_9ENTR</name>
<dbReference type="Proteomes" id="UP000275331">
    <property type="component" value="Unassembled WGS sequence"/>
</dbReference>
<sequence>MLNKIYKYTPLRFDFFDNLLLRASQKYALNDPFELRPSHHSETNSSDMKHFEELANASYFDYAVISLSETNNNLLMWSHYADQHKGIVIEFDTSKPLFESYKDFIALKFDEDIEGEVIDIEENERRENIKAGSIQRVRYNSKRPNIKNFENILEHFLIKSEEWIYEKEHRIILPLLTADFIITHEKFLDKIAFTLYDDEYFNRTSVGNSMYLIDIKNLLNKEGERYINELYESPLVSYEDIKNSFIESIYQEYLKEISEDPRTIFLYKTPPESIKSIYLGCRVSMADREKLIKKITKSSKLSHVNIYQAITSPTRFELEFKILK</sequence>
<reference evidence="1 2" key="1">
    <citation type="submission" date="2018-10" db="EMBL/GenBank/DDBJ databases">
        <title>Transmission dynamics of multidrug resistant bacteria on intensive care unit surfaces.</title>
        <authorList>
            <person name="D'Souza A.W."/>
            <person name="Potter R.F."/>
            <person name="Wallace M."/>
            <person name="Shupe A."/>
            <person name="Patel S."/>
            <person name="Sun S."/>
            <person name="Gul D."/>
            <person name="Kwon J.H."/>
            <person name="Andleeb S."/>
            <person name="Burnham C.-A.D."/>
            <person name="Dantas G."/>
        </authorList>
    </citation>
    <scope>NUCLEOTIDE SEQUENCE [LARGE SCALE GENOMIC DNA]</scope>
    <source>
        <strain evidence="1 2">AS_373</strain>
    </source>
</reference>
<evidence type="ECO:0000313" key="1">
    <source>
        <dbReference type="EMBL" id="RSE22918.1"/>
    </source>
</evidence>
<dbReference type="EMBL" id="RHXB01000015">
    <property type="protein sequence ID" value="RSE22918.1"/>
    <property type="molecule type" value="Genomic_DNA"/>
</dbReference>
<dbReference type="AlphaFoldDB" id="A0A427UR92"/>
<dbReference type="InterPro" id="IPR021352">
    <property type="entry name" value="DUF2971"/>
</dbReference>
<accession>A0A427UR92</accession>
<gene>
    <name evidence="1" type="ORF">EGT71_19230</name>
</gene>
<dbReference type="OrthoDB" id="4119964at2"/>